<sequence>MVTDGFLVMMILAAALHCRCHRRRHRSIGSDRESSRFATQLLQRILFLPLVAEITLKRRILTRCCGVTLRL</sequence>
<protein>
    <submittedName>
        <fullName evidence="2">Putative secreted protein</fullName>
    </submittedName>
</protein>
<organism evidence="2">
    <name type="scientific">Anopheles marajoara</name>
    <dbReference type="NCBI Taxonomy" id="58244"/>
    <lineage>
        <taxon>Eukaryota</taxon>
        <taxon>Metazoa</taxon>
        <taxon>Ecdysozoa</taxon>
        <taxon>Arthropoda</taxon>
        <taxon>Hexapoda</taxon>
        <taxon>Insecta</taxon>
        <taxon>Pterygota</taxon>
        <taxon>Neoptera</taxon>
        <taxon>Endopterygota</taxon>
        <taxon>Diptera</taxon>
        <taxon>Nematocera</taxon>
        <taxon>Culicoidea</taxon>
        <taxon>Culicidae</taxon>
        <taxon>Anophelinae</taxon>
        <taxon>Anopheles</taxon>
    </lineage>
</organism>
<name>A0A2M4CEA4_9DIPT</name>
<reference evidence="2" key="1">
    <citation type="submission" date="2018-01" db="EMBL/GenBank/DDBJ databases">
        <title>An insight into the sialome of Amazonian anophelines.</title>
        <authorList>
            <person name="Ribeiro J.M."/>
            <person name="Scarpassa V."/>
            <person name="Calvo E."/>
        </authorList>
    </citation>
    <scope>NUCLEOTIDE SEQUENCE</scope>
    <source>
        <tissue evidence="2">Salivary glands</tissue>
    </source>
</reference>
<evidence type="ECO:0000256" key="1">
    <source>
        <dbReference type="SAM" id="SignalP"/>
    </source>
</evidence>
<feature type="chain" id="PRO_5014863145" evidence="1">
    <location>
        <begin position="19"/>
        <end position="71"/>
    </location>
</feature>
<feature type="signal peptide" evidence="1">
    <location>
        <begin position="1"/>
        <end position="18"/>
    </location>
</feature>
<evidence type="ECO:0000313" key="2">
    <source>
        <dbReference type="EMBL" id="MBW63575.1"/>
    </source>
</evidence>
<accession>A0A2M4CEA4</accession>
<proteinExistence type="predicted"/>
<dbReference type="EMBL" id="GGFJ01014434">
    <property type="protein sequence ID" value="MBW63575.1"/>
    <property type="molecule type" value="Transcribed_RNA"/>
</dbReference>
<dbReference type="AlphaFoldDB" id="A0A2M4CEA4"/>
<keyword evidence="1" id="KW-0732">Signal</keyword>